<dbReference type="EMBL" id="CAFBLI010000137">
    <property type="protein sequence ID" value="CAB4877169.1"/>
    <property type="molecule type" value="Genomic_DNA"/>
</dbReference>
<dbReference type="AlphaFoldDB" id="A0A6J6H8M2"/>
<dbReference type="SUPFAM" id="SSF103481">
    <property type="entry name" value="Multidrug resistance efflux transporter EmrE"/>
    <property type="match status" value="2"/>
</dbReference>
<feature type="transmembrane region" description="Helical" evidence="6">
    <location>
        <begin position="279"/>
        <end position="296"/>
    </location>
</feature>
<keyword evidence="2" id="KW-1003">Cell membrane</keyword>
<evidence type="ECO:0000256" key="1">
    <source>
        <dbReference type="ARBA" id="ARBA00004651"/>
    </source>
</evidence>
<dbReference type="InterPro" id="IPR051258">
    <property type="entry name" value="Diverse_Substrate_Transporter"/>
</dbReference>
<evidence type="ECO:0000256" key="6">
    <source>
        <dbReference type="SAM" id="Phobius"/>
    </source>
</evidence>
<evidence type="ECO:0000313" key="8">
    <source>
        <dbReference type="EMBL" id="CAB4608873.1"/>
    </source>
</evidence>
<name>A0A6J6H8M2_9ZZZZ</name>
<feature type="transmembrane region" description="Helical" evidence="6">
    <location>
        <begin position="222"/>
        <end position="243"/>
    </location>
</feature>
<dbReference type="GO" id="GO:0005886">
    <property type="term" value="C:plasma membrane"/>
    <property type="evidence" value="ECO:0007669"/>
    <property type="project" value="UniProtKB-SubCell"/>
</dbReference>
<evidence type="ECO:0000313" key="11">
    <source>
        <dbReference type="EMBL" id="CAB4877169.1"/>
    </source>
</evidence>
<accession>A0A6J6H8M2</accession>
<feature type="transmembrane region" description="Helical" evidence="6">
    <location>
        <begin position="182"/>
        <end position="202"/>
    </location>
</feature>
<dbReference type="Pfam" id="PF00892">
    <property type="entry name" value="EamA"/>
    <property type="match status" value="2"/>
</dbReference>
<reference evidence="8" key="1">
    <citation type="submission" date="2020-05" db="EMBL/GenBank/DDBJ databases">
        <authorList>
            <person name="Chiriac C."/>
            <person name="Salcher M."/>
            <person name="Ghai R."/>
            <person name="Kavagutti S V."/>
        </authorList>
    </citation>
    <scope>NUCLEOTIDE SEQUENCE</scope>
</reference>
<keyword evidence="5 6" id="KW-0472">Membrane</keyword>
<dbReference type="EMBL" id="CAEZZS010000002">
    <property type="protein sequence ID" value="CAB4766986.1"/>
    <property type="molecule type" value="Genomic_DNA"/>
</dbReference>
<evidence type="ECO:0000313" key="10">
    <source>
        <dbReference type="EMBL" id="CAB4766986.1"/>
    </source>
</evidence>
<feature type="transmembrane region" description="Helical" evidence="6">
    <location>
        <begin position="95"/>
        <end position="113"/>
    </location>
</feature>
<evidence type="ECO:0000256" key="5">
    <source>
        <dbReference type="ARBA" id="ARBA00023136"/>
    </source>
</evidence>
<keyword evidence="4 6" id="KW-1133">Transmembrane helix</keyword>
<dbReference type="InterPro" id="IPR037185">
    <property type="entry name" value="EmrE-like"/>
</dbReference>
<dbReference type="PANTHER" id="PTHR42920">
    <property type="entry name" value="OS03G0707200 PROTEIN-RELATED"/>
    <property type="match status" value="1"/>
</dbReference>
<comment type="subcellular location">
    <subcellularLocation>
        <location evidence="1">Cell membrane</location>
        <topology evidence="1">Multi-pass membrane protein</topology>
    </subcellularLocation>
</comment>
<feature type="transmembrane region" description="Helical" evidence="6">
    <location>
        <begin position="39"/>
        <end position="56"/>
    </location>
</feature>
<evidence type="ECO:0000256" key="4">
    <source>
        <dbReference type="ARBA" id="ARBA00022989"/>
    </source>
</evidence>
<dbReference type="EMBL" id="CAEZXH010000097">
    <property type="protein sequence ID" value="CAB4692570.1"/>
    <property type="molecule type" value="Genomic_DNA"/>
</dbReference>
<dbReference type="InterPro" id="IPR000620">
    <property type="entry name" value="EamA_dom"/>
</dbReference>
<feature type="transmembrane region" description="Helical" evidence="6">
    <location>
        <begin position="68"/>
        <end position="89"/>
    </location>
</feature>
<evidence type="ECO:0000256" key="3">
    <source>
        <dbReference type="ARBA" id="ARBA00022692"/>
    </source>
</evidence>
<feature type="domain" description="EamA" evidence="7">
    <location>
        <begin position="152"/>
        <end position="295"/>
    </location>
</feature>
<evidence type="ECO:0000256" key="2">
    <source>
        <dbReference type="ARBA" id="ARBA00022475"/>
    </source>
</evidence>
<feature type="transmembrane region" description="Helical" evidence="6">
    <location>
        <begin position="125"/>
        <end position="144"/>
    </location>
</feature>
<feature type="domain" description="EamA" evidence="7">
    <location>
        <begin position="5"/>
        <end position="139"/>
    </location>
</feature>
<keyword evidence="3 6" id="KW-0812">Transmembrane</keyword>
<dbReference type="PANTHER" id="PTHR42920:SF11">
    <property type="entry name" value="INNER MEMBRANE PROTEIN YTFF"/>
    <property type="match status" value="1"/>
</dbReference>
<sequence>MRKFKGEIMLFASAFLFAASGIPAKLLLAQDLTAFRLTQVRCLGAFVLLVTYLLIRNRHSLLMTKKEIPFLLAYGIIGFAGVQAAYFFAIGRMELSIALVIEFTAPIWITFYVRYIQKRQVASTMWWAIALAFIGLTLVAQIYRGMTVDGLGFAVALADAFALAAYFLMGEQGVKTRSSTSLTTYGFGVSTLFWFFVLPVWNFPFEIFTQQIPLSGISDSTLPGWVLLTYMILAGTIVPYLCVLNGIRFISASQASLIGMLEPVIAGFLAWFALSEQLAPIQLLGGAIVLAGIYLAERSRQASHNPLN</sequence>
<feature type="transmembrane region" description="Helical" evidence="6">
    <location>
        <begin position="255"/>
        <end position="273"/>
    </location>
</feature>
<evidence type="ECO:0000313" key="9">
    <source>
        <dbReference type="EMBL" id="CAB4692570.1"/>
    </source>
</evidence>
<protein>
    <submittedName>
        <fullName evidence="8">Unannotated protein</fullName>
    </submittedName>
</protein>
<evidence type="ECO:0000259" key="7">
    <source>
        <dbReference type="Pfam" id="PF00892"/>
    </source>
</evidence>
<gene>
    <name evidence="8" type="ORF">UFOPK1811_01290</name>
    <name evidence="9" type="ORF">UFOPK2360_01227</name>
    <name evidence="10" type="ORF">UFOPK2922_00088</name>
    <name evidence="11" type="ORF">UFOPK3306_01262</name>
</gene>
<feature type="transmembrane region" description="Helical" evidence="6">
    <location>
        <begin position="150"/>
        <end position="170"/>
    </location>
</feature>
<organism evidence="8">
    <name type="scientific">freshwater metagenome</name>
    <dbReference type="NCBI Taxonomy" id="449393"/>
    <lineage>
        <taxon>unclassified sequences</taxon>
        <taxon>metagenomes</taxon>
        <taxon>ecological metagenomes</taxon>
    </lineage>
</organism>
<proteinExistence type="predicted"/>
<dbReference type="EMBL" id="CAEZUJ010000086">
    <property type="protein sequence ID" value="CAB4608873.1"/>
    <property type="molecule type" value="Genomic_DNA"/>
</dbReference>